<dbReference type="InterPro" id="IPR006311">
    <property type="entry name" value="TAT_signal"/>
</dbReference>
<feature type="region of interest" description="Disordered" evidence="2">
    <location>
        <begin position="1"/>
        <end position="23"/>
    </location>
</feature>
<dbReference type="AlphaFoldDB" id="A0AAU8KRY5"/>
<dbReference type="Gene3D" id="2.130.10.10">
    <property type="entry name" value="YVTN repeat-like/Quinoprotein amine dehydrogenase"/>
    <property type="match status" value="1"/>
</dbReference>
<evidence type="ECO:0000256" key="1">
    <source>
        <dbReference type="ARBA" id="ARBA00005564"/>
    </source>
</evidence>
<dbReference type="PANTHER" id="PTHR30344">
    <property type="entry name" value="6-PHOSPHOGLUCONOLACTONASE-RELATED"/>
    <property type="match status" value="1"/>
</dbReference>
<dbReference type="EC" id="3.1.1.-" evidence="3"/>
<comment type="similarity">
    <text evidence="1">Belongs to the cycloisomerase 2 family.</text>
</comment>
<sequence>MKPSPHPSSGPERPAPAPGLPALPGRRGFLGGLLATAALAAAGPALATPAHASARPLLLGTYTSEAGGGTGIGTAAYDTATGAITPGPVITGVDNPSYLAIHPSGSTVYAVAEQDPGAVTAVRLTPDGTYEVLGSRPTGGSGTTHLSVHPSGRWLLSADYGSGSVAVHPIAEDGSLGERTDLVTHSSPPPGPGQGGPHAHQIVTAPDGGHVLAVDLGTDTVYTYTLDESAGTLTEVSRAALAPGSGPRHLAFHPDGRSAYLACELDNTLVVCAYDPATGALTPGPGQSTGTGSGTSYPAQPVVAGDGAYVYLANRGPNSLTRYAVEEDGAAVRLLDTVPVGGDWPRQLALSPDSSLLFAANQRSSTVTVFRVGPDGSLTAVGDPFPAPVAVCVLPLP</sequence>
<dbReference type="PROSITE" id="PS51318">
    <property type="entry name" value="TAT"/>
    <property type="match status" value="1"/>
</dbReference>
<organism evidence="3">
    <name type="scientific">Streptomyces sp. JL1001</name>
    <dbReference type="NCBI Taxonomy" id="3078227"/>
    <lineage>
        <taxon>Bacteria</taxon>
        <taxon>Bacillati</taxon>
        <taxon>Actinomycetota</taxon>
        <taxon>Actinomycetes</taxon>
        <taxon>Kitasatosporales</taxon>
        <taxon>Streptomycetaceae</taxon>
        <taxon>Streptomyces</taxon>
    </lineage>
</organism>
<accession>A0AAU8KRY5</accession>
<dbReference type="InterPro" id="IPR050282">
    <property type="entry name" value="Cycloisomerase_2"/>
</dbReference>
<feature type="compositionally biased region" description="Pro residues" evidence="2">
    <location>
        <begin position="1"/>
        <end position="21"/>
    </location>
</feature>
<evidence type="ECO:0000256" key="2">
    <source>
        <dbReference type="SAM" id="MobiDB-lite"/>
    </source>
</evidence>
<gene>
    <name evidence="3" type="ORF">R1Y80_30845</name>
</gene>
<dbReference type="PANTHER" id="PTHR30344:SF1">
    <property type="entry name" value="6-PHOSPHOGLUCONOLACTONASE"/>
    <property type="match status" value="1"/>
</dbReference>
<keyword evidence="3" id="KW-0378">Hydrolase</keyword>
<dbReference type="InterPro" id="IPR019405">
    <property type="entry name" value="Lactonase_7-beta_prop"/>
</dbReference>
<protein>
    <submittedName>
        <fullName evidence="3">Lactonase family protein</fullName>
        <ecNumber evidence="3">3.1.1.-</ecNumber>
    </submittedName>
</protein>
<dbReference type="GO" id="GO:0005829">
    <property type="term" value="C:cytosol"/>
    <property type="evidence" value="ECO:0007669"/>
    <property type="project" value="TreeGrafter"/>
</dbReference>
<dbReference type="Pfam" id="PF10282">
    <property type="entry name" value="Lactonase"/>
    <property type="match status" value="1"/>
</dbReference>
<dbReference type="SUPFAM" id="SSF51004">
    <property type="entry name" value="C-terminal (heme d1) domain of cytochrome cd1-nitrite reductase"/>
    <property type="match status" value="1"/>
</dbReference>
<dbReference type="RefSeq" id="WP_354598383.1">
    <property type="nucleotide sequence ID" value="NZ_CP136798.1"/>
</dbReference>
<proteinExistence type="inferred from homology"/>
<feature type="region of interest" description="Disordered" evidence="2">
    <location>
        <begin position="179"/>
        <end position="202"/>
    </location>
</feature>
<reference evidence="3" key="1">
    <citation type="submission" date="2023-10" db="EMBL/GenBank/DDBJ databases">
        <title>Complete genome sequence of Streptomyces sp. JL1001.</title>
        <authorList>
            <person name="Jiang L."/>
        </authorList>
    </citation>
    <scope>NUCLEOTIDE SEQUENCE</scope>
    <source>
        <strain evidence="3">JL1001</strain>
    </source>
</reference>
<dbReference type="GO" id="GO:0017057">
    <property type="term" value="F:6-phosphogluconolactonase activity"/>
    <property type="evidence" value="ECO:0007669"/>
    <property type="project" value="TreeGrafter"/>
</dbReference>
<evidence type="ECO:0000313" key="3">
    <source>
        <dbReference type="EMBL" id="XCN17765.1"/>
    </source>
</evidence>
<dbReference type="InterPro" id="IPR011048">
    <property type="entry name" value="Haem_d1_sf"/>
</dbReference>
<name>A0AAU8KRY5_9ACTN</name>
<dbReference type="EMBL" id="CP136798">
    <property type="protein sequence ID" value="XCN17765.1"/>
    <property type="molecule type" value="Genomic_DNA"/>
</dbReference>
<dbReference type="InterPro" id="IPR015943">
    <property type="entry name" value="WD40/YVTN_repeat-like_dom_sf"/>
</dbReference>